<evidence type="ECO:0000313" key="4">
    <source>
        <dbReference type="Proteomes" id="UP000662373"/>
    </source>
</evidence>
<dbReference type="Pfam" id="PF03466">
    <property type="entry name" value="LysR_substrate"/>
    <property type="match status" value="1"/>
</dbReference>
<dbReference type="GO" id="GO:0003700">
    <property type="term" value="F:DNA-binding transcription factor activity"/>
    <property type="evidence" value="ECO:0007669"/>
    <property type="project" value="TreeGrafter"/>
</dbReference>
<feature type="non-terminal residue" evidence="3">
    <location>
        <position position="76"/>
    </location>
</feature>
<evidence type="ECO:0000256" key="1">
    <source>
        <dbReference type="ARBA" id="ARBA00009437"/>
    </source>
</evidence>
<dbReference type="GO" id="GO:0006351">
    <property type="term" value="P:DNA-templated transcription"/>
    <property type="evidence" value="ECO:0007669"/>
    <property type="project" value="TreeGrafter"/>
</dbReference>
<dbReference type="InterPro" id="IPR005119">
    <property type="entry name" value="LysR_subst-bd"/>
</dbReference>
<feature type="domain" description="LysR substrate-binding" evidence="2">
    <location>
        <begin position="6"/>
        <end position="61"/>
    </location>
</feature>
<gene>
    <name evidence="3" type="ORF">JEM65_21310</name>
</gene>
<protein>
    <recommendedName>
        <fullName evidence="2">LysR substrate-binding domain-containing protein</fullName>
    </recommendedName>
</protein>
<proteinExistence type="inferred from homology"/>
<reference evidence="3 4" key="1">
    <citation type="submission" date="2020-09" db="EMBL/GenBank/DDBJ databases">
        <title>Draft genome of Gelidibacter salicanalis PAMC21136.</title>
        <authorList>
            <person name="Park H."/>
        </authorList>
    </citation>
    <scope>NUCLEOTIDE SEQUENCE [LARGE SCALE GENOMIC DNA]</scope>
    <source>
        <strain evidence="3 4">PAMC21136</strain>
    </source>
</reference>
<dbReference type="RefSeq" id="WP_233530786.1">
    <property type="nucleotide sequence ID" value="NZ_JAEHJZ010000196.1"/>
</dbReference>
<sequence>SLPQVSTLLLPVLGEFMRRYPDIELDLDLTDRIVDVVEEGFDAVVRTGQMADSRLSMRKLGIVSSDGRHTAGAFSG</sequence>
<dbReference type="GO" id="GO:0043565">
    <property type="term" value="F:sequence-specific DNA binding"/>
    <property type="evidence" value="ECO:0007669"/>
    <property type="project" value="TreeGrafter"/>
</dbReference>
<dbReference type="SUPFAM" id="SSF53850">
    <property type="entry name" value="Periplasmic binding protein-like II"/>
    <property type="match status" value="1"/>
</dbReference>
<dbReference type="AlphaFoldDB" id="A0A934KPM1"/>
<name>A0A934KPM1_9FLAO</name>
<dbReference type="PANTHER" id="PTHR30537">
    <property type="entry name" value="HTH-TYPE TRANSCRIPTIONAL REGULATOR"/>
    <property type="match status" value="1"/>
</dbReference>
<dbReference type="EMBL" id="JAEHJZ010000196">
    <property type="protein sequence ID" value="MBJ7883162.1"/>
    <property type="molecule type" value="Genomic_DNA"/>
</dbReference>
<dbReference type="InterPro" id="IPR058163">
    <property type="entry name" value="LysR-type_TF_proteobact-type"/>
</dbReference>
<comment type="caution">
    <text evidence="3">The sequence shown here is derived from an EMBL/GenBank/DDBJ whole genome shotgun (WGS) entry which is preliminary data.</text>
</comment>
<feature type="non-terminal residue" evidence="3">
    <location>
        <position position="1"/>
    </location>
</feature>
<evidence type="ECO:0000313" key="3">
    <source>
        <dbReference type="EMBL" id="MBJ7883162.1"/>
    </source>
</evidence>
<dbReference type="PANTHER" id="PTHR30537:SF72">
    <property type="entry name" value="LYSR FAMILY TRANSCRIPTIONAL REGULATOR"/>
    <property type="match status" value="1"/>
</dbReference>
<dbReference type="Proteomes" id="UP000662373">
    <property type="component" value="Unassembled WGS sequence"/>
</dbReference>
<evidence type="ECO:0000259" key="2">
    <source>
        <dbReference type="Pfam" id="PF03466"/>
    </source>
</evidence>
<keyword evidence="4" id="KW-1185">Reference proteome</keyword>
<accession>A0A934KPM1</accession>
<organism evidence="3 4">
    <name type="scientific">Gelidibacter salicanalis</name>
    <dbReference type="NCBI Taxonomy" id="291193"/>
    <lineage>
        <taxon>Bacteria</taxon>
        <taxon>Pseudomonadati</taxon>
        <taxon>Bacteroidota</taxon>
        <taxon>Flavobacteriia</taxon>
        <taxon>Flavobacteriales</taxon>
        <taxon>Flavobacteriaceae</taxon>
        <taxon>Gelidibacter</taxon>
    </lineage>
</organism>
<comment type="similarity">
    <text evidence="1">Belongs to the LysR transcriptional regulatory family.</text>
</comment>
<dbReference type="Gene3D" id="3.40.190.10">
    <property type="entry name" value="Periplasmic binding protein-like II"/>
    <property type="match status" value="1"/>
</dbReference>